<sequence length="80" mass="9300">MGFDEYEVFYPDVPLQPSDNIADFGIYAMMFLQCWKSPRSVLRNIFDSSDIPIIRVKIANDLLFLPGNSGMKNRVIEYEF</sequence>
<dbReference type="AlphaFoldDB" id="A0A8T0XJS0"/>
<accession>A0A8T0XJS0</accession>
<evidence type="ECO:0000313" key="1">
    <source>
        <dbReference type="EMBL" id="KAG2660160.1"/>
    </source>
</evidence>
<name>A0A8T0XJS0_PANVG</name>
<gene>
    <name evidence="1" type="ORF">PVAP13_1KG409500</name>
</gene>
<organism evidence="1 2">
    <name type="scientific">Panicum virgatum</name>
    <name type="common">Blackwell switchgrass</name>
    <dbReference type="NCBI Taxonomy" id="38727"/>
    <lineage>
        <taxon>Eukaryota</taxon>
        <taxon>Viridiplantae</taxon>
        <taxon>Streptophyta</taxon>
        <taxon>Embryophyta</taxon>
        <taxon>Tracheophyta</taxon>
        <taxon>Spermatophyta</taxon>
        <taxon>Magnoliopsida</taxon>
        <taxon>Liliopsida</taxon>
        <taxon>Poales</taxon>
        <taxon>Poaceae</taxon>
        <taxon>PACMAD clade</taxon>
        <taxon>Panicoideae</taxon>
        <taxon>Panicodae</taxon>
        <taxon>Paniceae</taxon>
        <taxon>Panicinae</taxon>
        <taxon>Panicum</taxon>
        <taxon>Panicum sect. Hiantes</taxon>
    </lineage>
</organism>
<comment type="caution">
    <text evidence="1">The sequence shown here is derived from an EMBL/GenBank/DDBJ whole genome shotgun (WGS) entry which is preliminary data.</text>
</comment>
<keyword evidence="2" id="KW-1185">Reference proteome</keyword>
<evidence type="ECO:0000313" key="2">
    <source>
        <dbReference type="Proteomes" id="UP000823388"/>
    </source>
</evidence>
<proteinExistence type="predicted"/>
<dbReference type="SUPFAM" id="SSF54001">
    <property type="entry name" value="Cysteine proteinases"/>
    <property type="match status" value="1"/>
</dbReference>
<protein>
    <submittedName>
        <fullName evidence="1">Uncharacterized protein</fullName>
    </submittedName>
</protein>
<reference evidence="1" key="1">
    <citation type="submission" date="2020-05" db="EMBL/GenBank/DDBJ databases">
        <title>WGS assembly of Panicum virgatum.</title>
        <authorList>
            <person name="Lovell J.T."/>
            <person name="Jenkins J."/>
            <person name="Shu S."/>
            <person name="Juenger T.E."/>
            <person name="Schmutz J."/>
        </authorList>
    </citation>
    <scope>NUCLEOTIDE SEQUENCE</scope>
    <source>
        <strain evidence="1">AP13</strain>
    </source>
</reference>
<dbReference type="EMBL" id="CM029037">
    <property type="protein sequence ID" value="KAG2660160.1"/>
    <property type="molecule type" value="Genomic_DNA"/>
</dbReference>
<dbReference type="Proteomes" id="UP000823388">
    <property type="component" value="Chromosome 1K"/>
</dbReference>
<dbReference type="InterPro" id="IPR038765">
    <property type="entry name" value="Papain-like_cys_pep_sf"/>
</dbReference>